<name>A0A250KTF4_9GAMM</name>
<dbReference type="InterPro" id="IPR029058">
    <property type="entry name" value="AB_hydrolase_fold"/>
</dbReference>
<sequence>MNDILIALVVLIAAGAGLPVLSLAIEALRPAPSPPKQLRWAPNILIDYAEVKGLRLRYIKAGEGPVLVLLHTLRTQLDLFEKIVPGLSENFSVYALDLPGHGYSDIPDAPYDANFFADAVDGFLEAMDLHDVTLAGVSIGGSIPLIIASRRRPRVGRVVAINPYDYAEGRGMARSSWLARWVVFVSDIPVLGETVMRLRNFIIMKNILGGGVANPSSIPPALLKEMYRSGNRPGHYRAFLRLLRNARSWEAATKDYANIRVPVLLLWGSRDWSTPIERERDRRLISGVEMLTVDGGGHFLPLDRPSEVIEHLSAFYRCCAATSSIPAAGNQTRNQT</sequence>
<proteinExistence type="predicted"/>
<evidence type="ECO:0000313" key="3">
    <source>
        <dbReference type="Proteomes" id="UP000266313"/>
    </source>
</evidence>
<reference evidence="2 3" key="1">
    <citation type="submission" date="2016-12" db="EMBL/GenBank/DDBJ databases">
        <title>Genome sequencing of Methylocaldum marinum.</title>
        <authorList>
            <person name="Takeuchi M."/>
            <person name="Kamagata Y."/>
            <person name="Hiraoka S."/>
            <person name="Oshima K."/>
            <person name="Hattori M."/>
            <person name="Iwasaki W."/>
        </authorList>
    </citation>
    <scope>NUCLEOTIDE SEQUENCE [LARGE SCALE GENOMIC DNA]</scope>
    <source>
        <strain evidence="2 3">S8</strain>
    </source>
</reference>
<dbReference type="Gene3D" id="3.40.50.1820">
    <property type="entry name" value="alpha/beta hydrolase"/>
    <property type="match status" value="1"/>
</dbReference>
<dbReference type="InterPro" id="IPR000639">
    <property type="entry name" value="Epox_hydrolase-like"/>
</dbReference>
<dbReference type="Proteomes" id="UP000266313">
    <property type="component" value="Chromosome"/>
</dbReference>
<protein>
    <recommendedName>
        <fullName evidence="1">AB hydrolase-1 domain-containing protein</fullName>
    </recommendedName>
</protein>
<gene>
    <name evidence="2" type="ORF">sS8_1107</name>
</gene>
<organism evidence="2 3">
    <name type="scientific">Methylocaldum marinum</name>
    <dbReference type="NCBI Taxonomy" id="1432792"/>
    <lineage>
        <taxon>Bacteria</taxon>
        <taxon>Pseudomonadati</taxon>
        <taxon>Pseudomonadota</taxon>
        <taxon>Gammaproteobacteria</taxon>
        <taxon>Methylococcales</taxon>
        <taxon>Methylococcaceae</taxon>
        <taxon>Methylocaldum</taxon>
    </lineage>
</organism>
<dbReference type="PRINTS" id="PR00412">
    <property type="entry name" value="EPOXHYDRLASE"/>
</dbReference>
<dbReference type="GO" id="GO:0003824">
    <property type="term" value="F:catalytic activity"/>
    <property type="evidence" value="ECO:0007669"/>
    <property type="project" value="InterPro"/>
</dbReference>
<feature type="domain" description="AB hydrolase-1" evidence="1">
    <location>
        <begin position="65"/>
        <end position="305"/>
    </location>
</feature>
<keyword evidence="3" id="KW-1185">Reference proteome</keyword>
<accession>A0A250KTF4</accession>
<dbReference type="SUPFAM" id="SSF53474">
    <property type="entry name" value="alpha/beta-Hydrolases"/>
    <property type="match status" value="1"/>
</dbReference>
<dbReference type="AlphaFoldDB" id="A0A250KTF4"/>
<dbReference type="PRINTS" id="PR00111">
    <property type="entry name" value="ABHYDROLASE"/>
</dbReference>
<dbReference type="InterPro" id="IPR000073">
    <property type="entry name" value="AB_hydrolase_1"/>
</dbReference>
<dbReference type="Pfam" id="PF00561">
    <property type="entry name" value="Abhydrolase_1"/>
    <property type="match status" value="1"/>
</dbReference>
<evidence type="ECO:0000313" key="2">
    <source>
        <dbReference type="EMBL" id="BBA33069.1"/>
    </source>
</evidence>
<dbReference type="RefSeq" id="WP_170160963.1">
    <property type="nucleotide sequence ID" value="NZ_AP017928.1"/>
</dbReference>
<dbReference type="PANTHER" id="PTHR46438:SF11">
    <property type="entry name" value="LIPASE-RELATED"/>
    <property type="match status" value="1"/>
</dbReference>
<dbReference type="EMBL" id="AP017928">
    <property type="protein sequence ID" value="BBA33069.1"/>
    <property type="molecule type" value="Genomic_DNA"/>
</dbReference>
<dbReference type="KEGG" id="mmai:sS8_1107"/>
<evidence type="ECO:0000259" key="1">
    <source>
        <dbReference type="Pfam" id="PF00561"/>
    </source>
</evidence>
<dbReference type="PANTHER" id="PTHR46438">
    <property type="entry name" value="ALPHA/BETA-HYDROLASES SUPERFAMILY PROTEIN"/>
    <property type="match status" value="1"/>
</dbReference>